<dbReference type="Proteomes" id="UP000078240">
    <property type="component" value="Unassembled WGS sequence"/>
</dbReference>
<evidence type="ECO:0000313" key="2">
    <source>
        <dbReference type="Proteomes" id="UP000078240"/>
    </source>
</evidence>
<comment type="caution">
    <text evidence="1">The sequence shown here is derived from an EMBL/GenBank/DDBJ whole genome shotgun (WGS) entry which is preliminary data.</text>
</comment>
<protein>
    <submittedName>
        <fullName evidence="1">Uncharacterized protein</fullName>
    </submittedName>
</protein>
<name>A0A179HAD4_PURLI</name>
<proteinExistence type="predicted"/>
<reference evidence="1 2" key="1">
    <citation type="submission" date="2016-01" db="EMBL/GenBank/DDBJ databases">
        <title>Biosynthesis of antibiotic leucinostatins and their inhibition on Phytophthora in bio-control Purpureocillium lilacinum.</title>
        <authorList>
            <person name="Wang G."/>
            <person name="Liu Z."/>
            <person name="Lin R."/>
            <person name="Li E."/>
            <person name="Mao Z."/>
            <person name="Ling J."/>
            <person name="Yin W."/>
            <person name="Xie B."/>
        </authorList>
    </citation>
    <scope>NUCLEOTIDE SEQUENCE [LARGE SCALE GENOMIC DNA]</scope>
    <source>
        <strain evidence="1">PLBJ-1</strain>
    </source>
</reference>
<gene>
    <name evidence="1" type="ORF">VFPBJ_01144</name>
</gene>
<sequence>MRPVPYRSRPGEEPGPAPRHLRVKLDWKLQMADRPRLPESPTVPWAVGSIKSIQYTSRHSLLHTTWQTPEHALATITSLSAIESQSSAMPFISPASFYYG</sequence>
<evidence type="ECO:0000313" key="1">
    <source>
        <dbReference type="EMBL" id="OAQ87104.1"/>
    </source>
</evidence>
<dbReference type="EMBL" id="LSBH01000001">
    <property type="protein sequence ID" value="OAQ87104.1"/>
    <property type="molecule type" value="Genomic_DNA"/>
</dbReference>
<organism evidence="1 2">
    <name type="scientific">Purpureocillium lilacinum</name>
    <name type="common">Paecilomyces lilacinus</name>
    <dbReference type="NCBI Taxonomy" id="33203"/>
    <lineage>
        <taxon>Eukaryota</taxon>
        <taxon>Fungi</taxon>
        <taxon>Dikarya</taxon>
        <taxon>Ascomycota</taxon>
        <taxon>Pezizomycotina</taxon>
        <taxon>Sordariomycetes</taxon>
        <taxon>Hypocreomycetidae</taxon>
        <taxon>Hypocreales</taxon>
        <taxon>Ophiocordycipitaceae</taxon>
        <taxon>Purpureocillium</taxon>
    </lineage>
</organism>
<accession>A0A179HAD4</accession>
<dbReference type="AlphaFoldDB" id="A0A179HAD4"/>